<keyword evidence="2" id="KW-1185">Reference proteome</keyword>
<reference evidence="3" key="1">
    <citation type="submission" date="2016-11" db="UniProtKB">
        <authorList>
            <consortium name="WormBaseParasite"/>
        </authorList>
    </citation>
    <scope>IDENTIFICATION</scope>
</reference>
<evidence type="ECO:0000313" key="2">
    <source>
        <dbReference type="Proteomes" id="UP000095287"/>
    </source>
</evidence>
<proteinExistence type="predicted"/>
<evidence type="ECO:0000256" key="1">
    <source>
        <dbReference type="SAM" id="Phobius"/>
    </source>
</evidence>
<protein>
    <submittedName>
        <fullName evidence="3">7TM_GPCR_Srx domain-containing protein</fullName>
    </submittedName>
</protein>
<keyword evidence="1" id="KW-1133">Transmembrane helix</keyword>
<organism evidence="2 3">
    <name type="scientific">Steinernema glaseri</name>
    <dbReference type="NCBI Taxonomy" id="37863"/>
    <lineage>
        <taxon>Eukaryota</taxon>
        <taxon>Metazoa</taxon>
        <taxon>Ecdysozoa</taxon>
        <taxon>Nematoda</taxon>
        <taxon>Chromadorea</taxon>
        <taxon>Rhabditida</taxon>
        <taxon>Tylenchina</taxon>
        <taxon>Panagrolaimomorpha</taxon>
        <taxon>Strongyloidoidea</taxon>
        <taxon>Steinernematidae</taxon>
        <taxon>Steinernema</taxon>
    </lineage>
</organism>
<accession>A0A1I7ZEN2</accession>
<keyword evidence="1" id="KW-0472">Membrane</keyword>
<name>A0A1I7ZEN2_9BILA</name>
<dbReference type="AlphaFoldDB" id="A0A1I7ZEN2"/>
<sequence>MGRGYATDTDLAFGCITTIIGVAAFFGAFLNFYLIKHVKAFHNAFGFFWAARTVGELGSDFIYAVYTGPITLV</sequence>
<dbReference type="WBParaSite" id="L893_g2564.t1">
    <property type="protein sequence ID" value="L893_g2564.t1"/>
    <property type="gene ID" value="L893_g2564"/>
</dbReference>
<dbReference type="Proteomes" id="UP000095287">
    <property type="component" value="Unplaced"/>
</dbReference>
<feature type="transmembrane region" description="Helical" evidence="1">
    <location>
        <begin position="12"/>
        <end position="35"/>
    </location>
</feature>
<evidence type="ECO:0000313" key="3">
    <source>
        <dbReference type="WBParaSite" id="L893_g2564.t1"/>
    </source>
</evidence>
<keyword evidence="1" id="KW-0812">Transmembrane</keyword>